<dbReference type="EMBL" id="JAPAAF010000002">
    <property type="protein sequence ID" value="MCW0481515.1"/>
    <property type="molecule type" value="Genomic_DNA"/>
</dbReference>
<accession>A0AA41Y468</accession>
<evidence type="ECO:0000313" key="6">
    <source>
        <dbReference type="Proteomes" id="UP001163821"/>
    </source>
</evidence>
<dbReference type="InterPro" id="IPR017853">
    <property type="entry name" value="GH"/>
</dbReference>
<dbReference type="GO" id="GO:0016798">
    <property type="term" value="F:hydrolase activity, acting on glycosyl bonds"/>
    <property type="evidence" value="ECO:0007669"/>
    <property type="project" value="UniProtKB-KW"/>
</dbReference>
<dbReference type="PANTHER" id="PTHR10357">
    <property type="entry name" value="ALPHA-AMYLASE FAMILY MEMBER"/>
    <property type="match status" value="1"/>
</dbReference>
<feature type="domain" description="Glycosyl hydrolase family 13 catalytic" evidence="4">
    <location>
        <begin position="131"/>
        <end position="528"/>
    </location>
</feature>
<dbReference type="CDD" id="cd11340">
    <property type="entry name" value="AmyAc_bac_CMD_like_3"/>
    <property type="match status" value="1"/>
</dbReference>
<dbReference type="Pfam" id="PF10438">
    <property type="entry name" value="Cyc-maltodext_C"/>
    <property type="match status" value="1"/>
</dbReference>
<dbReference type="Gene3D" id="2.60.40.1180">
    <property type="entry name" value="Golgi alpha-mannosidase II"/>
    <property type="match status" value="1"/>
</dbReference>
<dbReference type="SUPFAM" id="SSF81296">
    <property type="entry name" value="E set domains"/>
    <property type="match status" value="1"/>
</dbReference>
<sequence length="617" mass="70779">MMKKSMILYVLLAFTICGFSQQTGNLRVEPMFWWAGMKNPNLQLMVHGENIADTKVDLNYPGVALTSVTRVENPNYLFIDLKIAPEAKPGSFTISFLSKKKTVASYLYELKAREPSSALRQGFNPSDVIYLITPDRFANGNPDNDAMPGMKELPNRADKDGRHGGDLRGIINSLDYLHDLGFTAVWLNPVLENNMTRTSYHGYSTTDFYRVDSRYGTNDEYRELNDELDKRGMKLIMDMIFNHCGSEHWWMDDMPMPDWINNYPEHKITSHRRTVNQDPHASEIDKREMSDGWFVPTMPDLNQKNPFMANYLIQNSIWWIEYVGLEGIRQDTWPYPDKDMMADWTKRVLEEYPNFNIVGEEWSLNPAITSYWQLGKHNADGYQCYLPSLMDFPLQHAVSSGLSTEEGWNDGLIQLYEMLANDFLYPDAENLVVFPDNHDMSRFYTQVGEDADLLKLGLAYFLTTRGIPQIFYGTEVLMSNPGTDDHGIIRSDFPGGWPGDAVNAFTGKGLSADQQDLQNYLKTIQNWRKGQNVIHTGKMKHFVPQDGVYVYFRYNDKDAVMVVLNKNLESKNLVTERFAEMMKGYQSGTDIISSNQITNLKSFSVPARSAMIIQLKK</sequence>
<feature type="signal peptide" evidence="3">
    <location>
        <begin position="1"/>
        <end position="22"/>
    </location>
</feature>
<dbReference type="InterPro" id="IPR013780">
    <property type="entry name" value="Glyco_hydro_b"/>
</dbReference>
<keyword evidence="2" id="KW-0326">Glycosidase</keyword>
<dbReference type="Gene3D" id="3.20.20.80">
    <property type="entry name" value="Glycosidases"/>
    <property type="match status" value="1"/>
</dbReference>
<dbReference type="InterPro" id="IPR014756">
    <property type="entry name" value="Ig_E-set"/>
</dbReference>
<dbReference type="Gene3D" id="2.60.40.10">
    <property type="entry name" value="Immunoglobulins"/>
    <property type="match status" value="1"/>
</dbReference>
<gene>
    <name evidence="5" type="ORF">N2K84_02165</name>
</gene>
<keyword evidence="6" id="KW-1185">Reference proteome</keyword>
<dbReference type="PANTHER" id="PTHR10357:SF210">
    <property type="entry name" value="MALTODEXTRIN GLUCOSIDASE"/>
    <property type="match status" value="1"/>
</dbReference>
<dbReference type="InterPro" id="IPR013783">
    <property type="entry name" value="Ig-like_fold"/>
</dbReference>
<proteinExistence type="predicted"/>
<dbReference type="InterPro" id="IPR006047">
    <property type="entry name" value="GH13_cat_dom"/>
</dbReference>
<dbReference type="RefSeq" id="WP_282590125.1">
    <property type="nucleotide sequence ID" value="NZ_JAPAAF010000002.1"/>
</dbReference>
<organism evidence="5 6">
    <name type="scientific">Gaoshiqia sediminis</name>
    <dbReference type="NCBI Taxonomy" id="2986998"/>
    <lineage>
        <taxon>Bacteria</taxon>
        <taxon>Pseudomonadati</taxon>
        <taxon>Bacteroidota</taxon>
        <taxon>Bacteroidia</taxon>
        <taxon>Marinilabiliales</taxon>
        <taxon>Prolixibacteraceae</taxon>
        <taxon>Gaoshiqia</taxon>
    </lineage>
</organism>
<dbReference type="Proteomes" id="UP001163821">
    <property type="component" value="Unassembled WGS sequence"/>
</dbReference>
<feature type="chain" id="PRO_5041409372" evidence="3">
    <location>
        <begin position="23"/>
        <end position="617"/>
    </location>
</feature>
<evidence type="ECO:0000256" key="3">
    <source>
        <dbReference type="SAM" id="SignalP"/>
    </source>
</evidence>
<evidence type="ECO:0000313" key="5">
    <source>
        <dbReference type="EMBL" id="MCW0481515.1"/>
    </source>
</evidence>
<dbReference type="SUPFAM" id="SSF51445">
    <property type="entry name" value="(Trans)glycosidases"/>
    <property type="match status" value="1"/>
</dbReference>
<dbReference type="Pfam" id="PF00128">
    <property type="entry name" value="Alpha-amylase"/>
    <property type="match status" value="1"/>
</dbReference>
<protein>
    <submittedName>
        <fullName evidence="5">Glycoside hydrolase family 13 protein</fullName>
    </submittedName>
</protein>
<dbReference type="Pfam" id="PF09087">
    <property type="entry name" value="Cyc-maltodext_N"/>
    <property type="match status" value="1"/>
</dbReference>
<keyword evidence="3" id="KW-0732">Signal</keyword>
<dbReference type="AlphaFoldDB" id="A0AA41Y468"/>
<reference evidence="5" key="1">
    <citation type="submission" date="2022-10" db="EMBL/GenBank/DDBJ databases">
        <title>Gaoshiqiia sediminis gen. nov., sp. nov., isolated from coastal sediment.</title>
        <authorList>
            <person name="Yu W.X."/>
            <person name="Mu D.S."/>
            <person name="Du J.Z."/>
            <person name="Liang Y.Q."/>
        </authorList>
    </citation>
    <scope>NUCLEOTIDE SEQUENCE</scope>
    <source>
        <strain evidence="5">A06</strain>
    </source>
</reference>
<comment type="caution">
    <text evidence="5">The sequence shown here is derived from an EMBL/GenBank/DDBJ whole genome shotgun (WGS) entry which is preliminary data.</text>
</comment>
<dbReference type="SMART" id="SM00642">
    <property type="entry name" value="Aamy"/>
    <property type="match status" value="1"/>
</dbReference>
<evidence type="ECO:0000256" key="1">
    <source>
        <dbReference type="ARBA" id="ARBA00022801"/>
    </source>
</evidence>
<dbReference type="InterPro" id="IPR015171">
    <property type="entry name" value="Cyc-maltodext_N"/>
</dbReference>
<evidence type="ECO:0000259" key="4">
    <source>
        <dbReference type="SMART" id="SM00642"/>
    </source>
</evidence>
<dbReference type="InterPro" id="IPR019492">
    <property type="entry name" value="Cyclo-malto-dextrinase_C"/>
</dbReference>
<dbReference type="GO" id="GO:0005975">
    <property type="term" value="P:carbohydrate metabolic process"/>
    <property type="evidence" value="ECO:0007669"/>
    <property type="project" value="InterPro"/>
</dbReference>
<dbReference type="SUPFAM" id="SSF51011">
    <property type="entry name" value="Glycosyl hydrolase domain"/>
    <property type="match status" value="1"/>
</dbReference>
<keyword evidence="1 5" id="KW-0378">Hydrolase</keyword>
<evidence type="ECO:0000256" key="2">
    <source>
        <dbReference type="ARBA" id="ARBA00023295"/>
    </source>
</evidence>
<name>A0AA41Y468_9BACT</name>